<evidence type="ECO:0000313" key="1">
    <source>
        <dbReference type="EMBL" id="RAH60147.1"/>
    </source>
</evidence>
<organism evidence="1 2">
    <name type="scientific">Aspergillus piperis CBS 112811</name>
    <dbReference type="NCBI Taxonomy" id="1448313"/>
    <lineage>
        <taxon>Eukaryota</taxon>
        <taxon>Fungi</taxon>
        <taxon>Dikarya</taxon>
        <taxon>Ascomycota</taxon>
        <taxon>Pezizomycotina</taxon>
        <taxon>Eurotiomycetes</taxon>
        <taxon>Eurotiomycetidae</taxon>
        <taxon>Eurotiales</taxon>
        <taxon>Aspergillaceae</taxon>
        <taxon>Aspergillus</taxon>
        <taxon>Aspergillus subgen. Circumdati</taxon>
    </lineage>
</organism>
<keyword evidence="2" id="KW-1185">Reference proteome</keyword>
<dbReference type="EMBL" id="KZ825057">
    <property type="protein sequence ID" value="RAH60147.1"/>
    <property type="molecule type" value="Genomic_DNA"/>
</dbReference>
<protein>
    <submittedName>
        <fullName evidence="1">Uncharacterized protein</fullName>
    </submittedName>
</protein>
<sequence length="61" mass="6912">MISTIPLPSDYRNAEKWRQYDPTSKWIIGKYGVSLGLLMTLRHFAANEIQNCRPATTAKAS</sequence>
<accession>A0A8G1R7Y2</accession>
<reference evidence="1 2" key="1">
    <citation type="submission" date="2018-02" db="EMBL/GenBank/DDBJ databases">
        <title>The genomes of Aspergillus section Nigri reveals drivers in fungal speciation.</title>
        <authorList>
            <consortium name="DOE Joint Genome Institute"/>
            <person name="Vesth T.C."/>
            <person name="Nybo J."/>
            <person name="Theobald S."/>
            <person name="Brandl J."/>
            <person name="Frisvad J.C."/>
            <person name="Nielsen K.F."/>
            <person name="Lyhne E.K."/>
            <person name="Kogle M.E."/>
            <person name="Kuo A."/>
            <person name="Riley R."/>
            <person name="Clum A."/>
            <person name="Nolan M."/>
            <person name="Lipzen A."/>
            <person name="Salamov A."/>
            <person name="Henrissat B."/>
            <person name="Wiebenga A."/>
            <person name="De vries R.P."/>
            <person name="Grigoriev I.V."/>
            <person name="Mortensen U.H."/>
            <person name="Andersen M.R."/>
            <person name="Baker S.E."/>
        </authorList>
    </citation>
    <scope>NUCLEOTIDE SEQUENCE [LARGE SCALE GENOMIC DNA]</scope>
    <source>
        <strain evidence="1 2">CBS 112811</strain>
    </source>
</reference>
<gene>
    <name evidence="1" type="ORF">BO85DRAFT_220656</name>
</gene>
<dbReference type="Proteomes" id="UP000249526">
    <property type="component" value="Unassembled WGS sequence"/>
</dbReference>
<dbReference type="AlphaFoldDB" id="A0A8G1R7Y2"/>
<dbReference type="RefSeq" id="XP_025518069.1">
    <property type="nucleotide sequence ID" value="XM_025654689.1"/>
</dbReference>
<name>A0A8G1R7Y2_9EURO</name>
<proteinExistence type="predicted"/>
<evidence type="ECO:0000313" key="2">
    <source>
        <dbReference type="Proteomes" id="UP000249526"/>
    </source>
</evidence>
<dbReference type="GeneID" id="37158091"/>